<dbReference type="PRINTS" id="PR00455">
    <property type="entry name" value="HTHTETR"/>
</dbReference>
<comment type="caution">
    <text evidence="5">The sequence shown here is derived from an EMBL/GenBank/DDBJ whole genome shotgun (WGS) entry which is preliminary data.</text>
</comment>
<dbReference type="InterPro" id="IPR001647">
    <property type="entry name" value="HTH_TetR"/>
</dbReference>
<evidence type="ECO:0000256" key="4">
    <source>
        <dbReference type="ARBA" id="ARBA00023163"/>
    </source>
</evidence>
<gene>
    <name evidence="5" type="ORF">HKX06_19095</name>
</gene>
<sequence>MPLTRKDTQRQTRDRLIAAAHTSIIEEGVAAMSIRNICSAAGHSQGAFYSNFASKDDLLVEILQSHIQDEVTLLRDLVAHCSGDDIEATLQVLAARLAKLAGEAQWSLLSIELQLHARRDPAFAERHREGKAACYRMFGELVADLTQRFALRPALPPMQTGIGLYAVWMGLAVQGDVEGAMPRDEMLVGFFRAMAGLGSSHEEQAYS</sequence>
<dbReference type="PANTHER" id="PTHR30055:SF234">
    <property type="entry name" value="HTH-TYPE TRANSCRIPTIONAL REGULATOR BETI"/>
    <property type="match status" value="1"/>
</dbReference>
<evidence type="ECO:0000256" key="2">
    <source>
        <dbReference type="ARBA" id="ARBA00023015"/>
    </source>
</evidence>
<dbReference type="GO" id="GO:0000976">
    <property type="term" value="F:transcription cis-regulatory region binding"/>
    <property type="evidence" value="ECO:0007669"/>
    <property type="project" value="TreeGrafter"/>
</dbReference>
<evidence type="ECO:0000313" key="5">
    <source>
        <dbReference type="EMBL" id="NNG59462.1"/>
    </source>
</evidence>
<dbReference type="Gene3D" id="1.10.357.10">
    <property type="entry name" value="Tetracycline Repressor, domain 2"/>
    <property type="match status" value="1"/>
</dbReference>
<keyword evidence="3" id="KW-0238">DNA-binding</keyword>
<proteinExistence type="predicted"/>
<dbReference type="InterPro" id="IPR009057">
    <property type="entry name" value="Homeodomain-like_sf"/>
</dbReference>
<dbReference type="InterPro" id="IPR050109">
    <property type="entry name" value="HTH-type_TetR-like_transc_reg"/>
</dbReference>
<dbReference type="OrthoDB" id="7252896at2"/>
<dbReference type="STRING" id="13689.BV96_04256"/>
<evidence type="ECO:0000313" key="6">
    <source>
        <dbReference type="Proteomes" id="UP000550136"/>
    </source>
</evidence>
<accession>A0A031J6H1</accession>
<dbReference type="SUPFAM" id="SSF46689">
    <property type="entry name" value="Homeodomain-like"/>
    <property type="match status" value="1"/>
</dbReference>
<dbReference type="InterPro" id="IPR036271">
    <property type="entry name" value="Tet_transcr_reg_TetR-rel_C_sf"/>
</dbReference>
<name>A0A031J6H1_SPHPI</name>
<dbReference type="SUPFAM" id="SSF48498">
    <property type="entry name" value="Tetracyclin repressor-like, C-terminal domain"/>
    <property type="match status" value="1"/>
</dbReference>
<dbReference type="AlphaFoldDB" id="A0A031J6H1"/>
<organism evidence="5 6">
    <name type="scientific">Sphingomonas paucimobilis</name>
    <name type="common">Pseudomonas paucimobilis</name>
    <dbReference type="NCBI Taxonomy" id="13689"/>
    <lineage>
        <taxon>Bacteria</taxon>
        <taxon>Pseudomonadati</taxon>
        <taxon>Pseudomonadota</taxon>
        <taxon>Alphaproteobacteria</taxon>
        <taxon>Sphingomonadales</taxon>
        <taxon>Sphingomonadaceae</taxon>
        <taxon>Sphingomonas</taxon>
    </lineage>
</organism>
<keyword evidence="4" id="KW-0804">Transcription</keyword>
<dbReference type="Pfam" id="PF13977">
    <property type="entry name" value="TetR_C_6"/>
    <property type="match status" value="1"/>
</dbReference>
<dbReference type="EMBL" id="JABEOU010000056">
    <property type="protein sequence ID" value="NNG59462.1"/>
    <property type="molecule type" value="Genomic_DNA"/>
</dbReference>
<protein>
    <submittedName>
        <fullName evidence="5">TetR/AcrR family transcriptional regulator</fullName>
    </submittedName>
</protein>
<keyword evidence="2" id="KW-0805">Transcription regulation</keyword>
<dbReference type="PANTHER" id="PTHR30055">
    <property type="entry name" value="HTH-TYPE TRANSCRIPTIONAL REGULATOR RUTR"/>
    <property type="match status" value="1"/>
</dbReference>
<dbReference type="Pfam" id="PF00440">
    <property type="entry name" value="TetR_N"/>
    <property type="match status" value="1"/>
</dbReference>
<keyword evidence="1" id="KW-0678">Repressor</keyword>
<dbReference type="Proteomes" id="UP000550136">
    <property type="component" value="Unassembled WGS sequence"/>
</dbReference>
<dbReference type="InterPro" id="IPR039538">
    <property type="entry name" value="BetI_C"/>
</dbReference>
<dbReference type="PROSITE" id="PS50977">
    <property type="entry name" value="HTH_TETR_2"/>
    <property type="match status" value="1"/>
</dbReference>
<reference evidence="5 6" key="1">
    <citation type="submission" date="2020-05" db="EMBL/GenBank/DDBJ databases">
        <title>Draft Genome Sequences of Sphingomonas sp. Isolated from the International Space Station.</title>
        <authorList>
            <person name="Bijlani S."/>
            <person name="Singh N.K."/>
            <person name="Mason C.E."/>
            <person name="Wang C.C."/>
            <person name="Venkateswaran K."/>
        </authorList>
    </citation>
    <scope>NUCLEOTIDE SEQUENCE [LARGE SCALE GENOMIC DNA]</scope>
    <source>
        <strain evidence="5 6">FKI-L5-BR-P1</strain>
    </source>
</reference>
<dbReference type="GO" id="GO:0003700">
    <property type="term" value="F:DNA-binding transcription factor activity"/>
    <property type="evidence" value="ECO:0007669"/>
    <property type="project" value="TreeGrafter"/>
</dbReference>
<evidence type="ECO:0000256" key="3">
    <source>
        <dbReference type="ARBA" id="ARBA00023125"/>
    </source>
</evidence>
<evidence type="ECO:0000256" key="1">
    <source>
        <dbReference type="ARBA" id="ARBA00022491"/>
    </source>
</evidence>
<dbReference type="RefSeq" id="WP_037486739.1">
    <property type="nucleotide sequence ID" value="NZ_CAURAN010000122.1"/>
</dbReference>